<evidence type="ECO:0000313" key="2">
    <source>
        <dbReference type="EMBL" id="GFN76007.1"/>
    </source>
</evidence>
<gene>
    <name evidence="2" type="ORF">PoB_000251300</name>
</gene>
<dbReference type="PANTHER" id="PTHR11571:SF150">
    <property type="entry name" value="GLUTATHIONE S-TRANSFERASE"/>
    <property type="match status" value="1"/>
</dbReference>
<evidence type="ECO:0000259" key="1">
    <source>
        <dbReference type="Pfam" id="PF14497"/>
    </source>
</evidence>
<dbReference type="EMBL" id="BLXT01000311">
    <property type="protein sequence ID" value="GFN76007.1"/>
    <property type="molecule type" value="Genomic_DNA"/>
</dbReference>
<dbReference type="InterPro" id="IPR036282">
    <property type="entry name" value="Glutathione-S-Trfase_C_sf"/>
</dbReference>
<dbReference type="Gene3D" id="1.20.1050.130">
    <property type="match status" value="1"/>
</dbReference>
<comment type="caution">
    <text evidence="2">The sequence shown here is derived from an EMBL/GenBank/DDBJ whole genome shotgun (WGS) entry which is preliminary data.</text>
</comment>
<accession>A0AAV3Y040</accession>
<evidence type="ECO:0000313" key="3">
    <source>
        <dbReference type="Proteomes" id="UP000735302"/>
    </source>
</evidence>
<name>A0AAV3Y040_9GAST</name>
<dbReference type="InterPro" id="IPR004046">
    <property type="entry name" value="GST_C"/>
</dbReference>
<organism evidence="2 3">
    <name type="scientific">Plakobranchus ocellatus</name>
    <dbReference type="NCBI Taxonomy" id="259542"/>
    <lineage>
        <taxon>Eukaryota</taxon>
        <taxon>Metazoa</taxon>
        <taxon>Spiralia</taxon>
        <taxon>Lophotrochozoa</taxon>
        <taxon>Mollusca</taxon>
        <taxon>Gastropoda</taxon>
        <taxon>Heterobranchia</taxon>
        <taxon>Euthyneura</taxon>
        <taxon>Panpulmonata</taxon>
        <taxon>Sacoglossa</taxon>
        <taxon>Placobranchoidea</taxon>
        <taxon>Plakobranchidae</taxon>
        <taxon>Plakobranchus</taxon>
    </lineage>
</organism>
<sequence length="162" mass="18796">MDKVPYGKLPALWIDHNIYGELSVITRLIARSMGMLGTTEAETFIVEAVQKLKESDVLQKAYEEMQERTDDNYEQTMTVILPQHFGFWEKHIAEGGGPFIVSSGMSVADITIFDFVYQYRMYLPIDNILINFRLLQTLLNTVRTNRRLATYIKNVFSIRYVD</sequence>
<protein>
    <recommendedName>
        <fullName evidence="1">Glutathione S-transferase C-terminal domain-containing protein</fullName>
    </recommendedName>
</protein>
<dbReference type="Proteomes" id="UP000735302">
    <property type="component" value="Unassembled WGS sequence"/>
</dbReference>
<dbReference type="GO" id="GO:0006749">
    <property type="term" value="P:glutathione metabolic process"/>
    <property type="evidence" value="ECO:0007669"/>
    <property type="project" value="TreeGrafter"/>
</dbReference>
<dbReference type="GO" id="GO:0004364">
    <property type="term" value="F:glutathione transferase activity"/>
    <property type="evidence" value="ECO:0007669"/>
    <property type="project" value="TreeGrafter"/>
</dbReference>
<dbReference type="SUPFAM" id="SSF47616">
    <property type="entry name" value="GST C-terminal domain-like"/>
    <property type="match status" value="1"/>
</dbReference>
<reference evidence="2 3" key="1">
    <citation type="journal article" date="2021" name="Elife">
        <title>Chloroplast acquisition without the gene transfer in kleptoplastic sea slugs, Plakobranchus ocellatus.</title>
        <authorList>
            <person name="Maeda T."/>
            <person name="Takahashi S."/>
            <person name="Yoshida T."/>
            <person name="Shimamura S."/>
            <person name="Takaki Y."/>
            <person name="Nagai Y."/>
            <person name="Toyoda A."/>
            <person name="Suzuki Y."/>
            <person name="Arimoto A."/>
            <person name="Ishii H."/>
            <person name="Satoh N."/>
            <person name="Nishiyama T."/>
            <person name="Hasebe M."/>
            <person name="Maruyama T."/>
            <person name="Minagawa J."/>
            <person name="Obokata J."/>
            <person name="Shigenobu S."/>
        </authorList>
    </citation>
    <scope>NUCLEOTIDE SEQUENCE [LARGE SCALE GENOMIC DNA]</scope>
</reference>
<feature type="domain" description="Glutathione S-transferase C-terminal" evidence="1">
    <location>
        <begin position="58"/>
        <end position="154"/>
    </location>
</feature>
<keyword evidence="3" id="KW-1185">Reference proteome</keyword>
<dbReference type="PANTHER" id="PTHR11571">
    <property type="entry name" value="GLUTATHIONE S-TRANSFERASE"/>
    <property type="match status" value="1"/>
</dbReference>
<dbReference type="AlphaFoldDB" id="A0AAV3Y040"/>
<proteinExistence type="predicted"/>
<dbReference type="Pfam" id="PF14497">
    <property type="entry name" value="GST_C_3"/>
    <property type="match status" value="1"/>
</dbReference>
<dbReference type="InterPro" id="IPR050213">
    <property type="entry name" value="GST_superfamily"/>
</dbReference>